<accession>A0A7N2R120</accession>
<dbReference type="PANTHER" id="PTHR32246:SF159">
    <property type="entry name" value="C2 DOMAIN-CONTAINING PROTEIN"/>
    <property type="match status" value="1"/>
</dbReference>
<dbReference type="PANTHER" id="PTHR32246">
    <property type="entry name" value="INGRESSION PROTEIN FIC1"/>
    <property type="match status" value="1"/>
</dbReference>
<sequence length="212" mass="22914">MALRCLEIVINSAKDLKDVNLFSKMDVYAVSMINNSLNLNNSSDQKTTIDENGGTNPKWVPDLPMTFIIDVKEAMWLTLVIKLKAHGTLGDKDDPRWEGKRSTRLFLQVWHAAPLPTDEVVGAYHQHPPPAPGYGPYGGYPLVPGYGGYPAFVPAAPYGPYAPDTALATPVQQPQNNSFIPGLLAAGFEAVAVGVVKGIVYNNLFGDGNGFN</sequence>
<name>A0A7N2R120_QUELO</name>
<keyword evidence="3" id="KW-1185">Reference proteome</keyword>
<reference evidence="2" key="2">
    <citation type="submission" date="2021-01" db="UniProtKB">
        <authorList>
            <consortium name="EnsemblPlants"/>
        </authorList>
    </citation>
    <scope>IDENTIFICATION</scope>
</reference>
<dbReference type="InterPro" id="IPR035892">
    <property type="entry name" value="C2_domain_sf"/>
</dbReference>
<dbReference type="EnsemblPlants" id="QL03p021174:mrna">
    <property type="protein sequence ID" value="QL03p021174:mrna"/>
    <property type="gene ID" value="QL03p021174"/>
</dbReference>
<dbReference type="AlphaFoldDB" id="A0A7N2R120"/>
<evidence type="ECO:0000313" key="2">
    <source>
        <dbReference type="EnsemblPlants" id="QL03p021174:mrna"/>
    </source>
</evidence>
<dbReference type="Gramene" id="QL03p021174:mrna">
    <property type="protein sequence ID" value="QL03p021174:mrna"/>
    <property type="gene ID" value="QL03p021174"/>
</dbReference>
<evidence type="ECO:0000313" key="3">
    <source>
        <dbReference type="Proteomes" id="UP000594261"/>
    </source>
</evidence>
<protein>
    <recommendedName>
        <fullName evidence="1">C2 domain-containing protein</fullName>
    </recommendedName>
</protein>
<proteinExistence type="predicted"/>
<feature type="domain" description="C2" evidence="1">
    <location>
        <begin position="6"/>
        <end position="92"/>
    </location>
</feature>
<reference evidence="2 3" key="1">
    <citation type="journal article" date="2016" name="G3 (Bethesda)">
        <title>First Draft Assembly and Annotation of the Genome of a California Endemic Oak Quercus lobata Nee (Fagaceae).</title>
        <authorList>
            <person name="Sork V.L."/>
            <person name="Fitz-Gibbon S.T."/>
            <person name="Puiu D."/>
            <person name="Crepeau M."/>
            <person name="Gugger P.F."/>
            <person name="Sherman R."/>
            <person name="Stevens K."/>
            <person name="Langley C.H."/>
            <person name="Pellegrini M."/>
            <person name="Salzberg S.L."/>
        </authorList>
    </citation>
    <scope>NUCLEOTIDE SEQUENCE [LARGE SCALE GENOMIC DNA]</scope>
    <source>
        <strain evidence="2 3">cv. SW786</strain>
    </source>
</reference>
<dbReference type="Proteomes" id="UP000594261">
    <property type="component" value="Chromosome 3"/>
</dbReference>
<dbReference type="Pfam" id="PF00168">
    <property type="entry name" value="C2"/>
    <property type="match status" value="1"/>
</dbReference>
<evidence type="ECO:0000259" key="1">
    <source>
        <dbReference type="Pfam" id="PF00168"/>
    </source>
</evidence>
<dbReference type="EMBL" id="LRBV02000003">
    <property type="status" value="NOT_ANNOTATED_CDS"/>
    <property type="molecule type" value="Genomic_DNA"/>
</dbReference>
<dbReference type="InterPro" id="IPR000008">
    <property type="entry name" value="C2_dom"/>
</dbReference>
<dbReference type="Gene3D" id="2.60.40.150">
    <property type="entry name" value="C2 domain"/>
    <property type="match status" value="1"/>
</dbReference>
<dbReference type="SUPFAM" id="SSF49562">
    <property type="entry name" value="C2 domain (Calcium/lipid-binding domain, CaLB)"/>
    <property type="match status" value="1"/>
</dbReference>
<dbReference type="InParanoid" id="A0A7N2R120"/>
<organism evidence="2 3">
    <name type="scientific">Quercus lobata</name>
    <name type="common">Valley oak</name>
    <dbReference type="NCBI Taxonomy" id="97700"/>
    <lineage>
        <taxon>Eukaryota</taxon>
        <taxon>Viridiplantae</taxon>
        <taxon>Streptophyta</taxon>
        <taxon>Embryophyta</taxon>
        <taxon>Tracheophyta</taxon>
        <taxon>Spermatophyta</taxon>
        <taxon>Magnoliopsida</taxon>
        <taxon>eudicotyledons</taxon>
        <taxon>Gunneridae</taxon>
        <taxon>Pentapetalae</taxon>
        <taxon>rosids</taxon>
        <taxon>fabids</taxon>
        <taxon>Fagales</taxon>
        <taxon>Fagaceae</taxon>
        <taxon>Quercus</taxon>
    </lineage>
</organism>